<dbReference type="InterPro" id="IPR011333">
    <property type="entry name" value="SKP1/BTB/POZ_sf"/>
</dbReference>
<accession>A0A3B4ZQ92</accession>
<dbReference type="AlphaFoldDB" id="A0A3B4ZQ92"/>
<dbReference type="OrthoDB" id="6086604at2759"/>
<dbReference type="RefSeq" id="XP_008293548.1">
    <property type="nucleotide sequence ID" value="XM_008295326.1"/>
</dbReference>
<reference evidence="6" key="2">
    <citation type="submission" date="2025-04" db="UniProtKB">
        <authorList>
            <consortium name="RefSeq"/>
        </authorList>
    </citation>
    <scope>IDENTIFICATION</scope>
</reference>
<dbReference type="SUPFAM" id="SSF48371">
    <property type="entry name" value="ARM repeat"/>
    <property type="match status" value="2"/>
</dbReference>
<dbReference type="CTD" id="79798"/>
<feature type="domain" description="BTB" evidence="3">
    <location>
        <begin position="893"/>
        <end position="963"/>
    </location>
</feature>
<dbReference type="InterPro" id="IPR011989">
    <property type="entry name" value="ARM-like"/>
</dbReference>
<dbReference type="InterPro" id="IPR000225">
    <property type="entry name" value="Armadillo"/>
</dbReference>
<dbReference type="Pfam" id="PF24768">
    <property type="entry name" value="ARM_ARMC5"/>
    <property type="match status" value="1"/>
</dbReference>
<keyword evidence="5" id="KW-1185">Reference proteome</keyword>
<dbReference type="PROSITE" id="PS50176">
    <property type="entry name" value="ARM_REPEAT"/>
    <property type="match status" value="1"/>
</dbReference>
<dbReference type="InterPro" id="IPR016024">
    <property type="entry name" value="ARM-type_fold"/>
</dbReference>
<dbReference type="GeneID" id="103367330"/>
<feature type="compositionally biased region" description="Basic and acidic residues" evidence="2">
    <location>
        <begin position="9"/>
        <end position="21"/>
    </location>
</feature>
<feature type="region of interest" description="Disordered" evidence="2">
    <location>
        <begin position="1054"/>
        <end position="1152"/>
    </location>
</feature>
<feature type="compositionally biased region" description="Low complexity" evidence="2">
    <location>
        <begin position="504"/>
        <end position="539"/>
    </location>
</feature>
<evidence type="ECO:0000256" key="2">
    <source>
        <dbReference type="SAM" id="MobiDB-lite"/>
    </source>
</evidence>
<dbReference type="GO" id="GO:0009653">
    <property type="term" value="P:anatomical structure morphogenesis"/>
    <property type="evidence" value="ECO:0007669"/>
    <property type="project" value="TreeGrafter"/>
</dbReference>
<dbReference type="Proteomes" id="UP000694891">
    <property type="component" value="Unplaced"/>
</dbReference>
<dbReference type="PROSITE" id="PS50097">
    <property type="entry name" value="BTB"/>
    <property type="match status" value="1"/>
</dbReference>
<feature type="compositionally biased region" description="Basic and acidic residues" evidence="2">
    <location>
        <begin position="1059"/>
        <end position="1075"/>
    </location>
</feature>
<organism evidence="4">
    <name type="scientific">Stegastes partitus</name>
    <name type="common">bicolor damselfish</name>
    <dbReference type="NCBI Taxonomy" id="144197"/>
    <lineage>
        <taxon>Eukaryota</taxon>
        <taxon>Metazoa</taxon>
        <taxon>Chordata</taxon>
        <taxon>Craniata</taxon>
        <taxon>Vertebrata</taxon>
        <taxon>Euteleostomi</taxon>
        <taxon>Actinopterygii</taxon>
        <taxon>Neopterygii</taxon>
        <taxon>Teleostei</taxon>
        <taxon>Neoteleostei</taxon>
        <taxon>Acanthomorphata</taxon>
        <taxon>Ovalentaria</taxon>
        <taxon>Pomacentridae</taxon>
        <taxon>Stegastes</taxon>
    </lineage>
</organism>
<feature type="region of interest" description="Disordered" evidence="2">
    <location>
        <begin position="497"/>
        <end position="605"/>
    </location>
</feature>
<sequence length="1262" mass="135007">MAASPVQGDWKHSKVPSKEGHPSSPESSLTWCLAHLSKPGSGGEPQGQGQADSGGGKEMDKRSRVSQWRALVAIRTQHIKGDKAGIARFRSQGGLRPLLDLLKHPECSRKTLDLALSILANCCTELETRIEVRKLDGINVVVDILKRNVALETVQNRAARALGNLAMDPESSALIHSAGGVPLLLLCVSLSSAPSSPTAAPPKDPCPKLECAQSAARALLYLSDTPSNRLSLLTQGTLSALAPLIAPEYPQALRRAALRTLHELTRSCGVECAREVSRSGVLAQLGVMASGESGKLFEEVALKTLANMCSQGCLRPLVGSLGVIQKFTEEVKRDPLKSGVFLKALCLCCKEAVNRAKVKESGGLEVLVGFLSAHHSHPLSRLAILACVDFVFDESAMEQLQDLGLVPLLVARLVELTRGEEQSAEKMDVSLSTSMSPTELLPSSCFDSFDFPPPDGYKKEEAGREQGLCSSSFLSLRSWLVSEGLISSEGELLDSSNVDGEWGSLQIPPSSPQTSSPNPYSSSSLKNSSSSNPLQPSASKKAAQPSPVPSSLSLKVTDSPPSSALTPQTQPSSSTISSPTKSSQALVSPSKFSSPHKRRQRVNSAACLSKVTLDTPPSAPRPMAYHHPYHPEPWTPESPILLLLSRFSHVTDPSAALISSGVISGLLYYLTQHQDPSSRCFRMLCRLSCNPNCLQALVRTGSVALIRHHLCQRVGGCEGEERQTDRVKAKVKQLGVALLSNLRVQCESGFGSGVLAHVMLSGTESDKMNCALSLPLISSNKSLLKKLLLDNGGLLLALQPLGCDDDDADEDHPAECGRLLSDLFNSGLTFQLHSLYFSLLVGCLSTVTGTIKTDIKHANPLTTQSVSKTGGVSPPPMKKPRLADTCPYGDSNFDVLLLLDDGTRVPANREAVAGVEGSDRVGSEYFRALLRGGFGEAQGNTEEAIHIKDVSTGMLLPVLHYLHGCCLTKTTKEGDDEERRGQCHILDTLVRGGLNICQKEKEEHSTEDLAFQKTPLGETMIGACRFLVGELQRELEDLCVSLLLSCSTKAAPSALSEDSAEKAASKMDQEARESAEENLASRTSELELTGTEMQTENVSKQTKKLNSSLNQTDSKKSSLDCAGQKVNRGLSTTSDKNTIKASKSDGKSLDPEKLTLRPKNLIKGSAQIVKSAAQGSRSSSETVAGGGALAALLPQVYWFSQRYSYPALGRACLSLLLGCQDCPRPFLTSSIAGDCLRRLAREADCTETLKQDLLSLASVALS</sequence>
<dbReference type="Ensembl" id="ENSSPAT00000010082.1">
    <property type="protein sequence ID" value="ENSSPAP00000009906.1"/>
    <property type="gene ID" value="ENSSPAG00000007551.1"/>
</dbReference>
<dbReference type="InterPro" id="IPR000210">
    <property type="entry name" value="BTB/POZ_dom"/>
</dbReference>
<dbReference type="GeneTree" id="ENSGT00390000009109"/>
<feature type="repeat" description="ARM" evidence="1">
    <location>
        <begin position="136"/>
        <end position="180"/>
    </location>
</feature>
<feature type="compositionally biased region" description="Low complexity" evidence="2">
    <location>
        <begin position="549"/>
        <end position="584"/>
    </location>
</feature>
<feature type="compositionally biased region" description="Polar residues" evidence="2">
    <location>
        <begin position="1129"/>
        <end position="1141"/>
    </location>
</feature>
<feature type="compositionally biased region" description="Basic and acidic residues" evidence="2">
    <location>
        <begin position="1142"/>
        <end position="1152"/>
    </location>
</feature>
<evidence type="ECO:0000313" key="5">
    <source>
        <dbReference type="Proteomes" id="UP000694891"/>
    </source>
</evidence>
<dbReference type="SMART" id="SM00185">
    <property type="entry name" value="ARM"/>
    <property type="match status" value="5"/>
</dbReference>
<dbReference type="PANTHER" id="PTHR23312">
    <property type="entry name" value="ARMC5 ARMADILLO REPEAT-CONTAINING -RELATED"/>
    <property type="match status" value="1"/>
</dbReference>
<name>A0A3B4ZQ92_9TELE</name>
<evidence type="ECO:0000313" key="4">
    <source>
        <dbReference type="Ensembl" id="ENSSPAP00000009906.1"/>
    </source>
</evidence>
<dbReference type="PANTHER" id="PTHR23312:SF8">
    <property type="entry name" value="ARMADILLO REPEAT-CONTAINING PROTEIN 5"/>
    <property type="match status" value="1"/>
</dbReference>
<feature type="compositionally biased region" description="Polar residues" evidence="2">
    <location>
        <begin position="1091"/>
        <end position="1112"/>
    </location>
</feature>
<feature type="compositionally biased region" description="Gly residues" evidence="2">
    <location>
        <begin position="40"/>
        <end position="54"/>
    </location>
</feature>
<dbReference type="Gene3D" id="1.25.10.10">
    <property type="entry name" value="Leucine-rich Repeat Variant"/>
    <property type="match status" value="1"/>
</dbReference>
<dbReference type="STRING" id="144197.ENSSPAP00000009906"/>
<evidence type="ECO:0000256" key="1">
    <source>
        <dbReference type="PROSITE-ProRule" id="PRU00259"/>
    </source>
</evidence>
<dbReference type="GO" id="GO:0005829">
    <property type="term" value="C:cytosol"/>
    <property type="evidence" value="ECO:0007669"/>
    <property type="project" value="TreeGrafter"/>
</dbReference>
<reference evidence="4" key="1">
    <citation type="submission" date="2023-09" db="UniProtKB">
        <authorList>
            <consortium name="Ensembl"/>
        </authorList>
    </citation>
    <scope>IDENTIFICATION</scope>
</reference>
<gene>
    <name evidence="6" type="primary">armc5</name>
</gene>
<proteinExistence type="predicted"/>
<dbReference type="Gene3D" id="3.30.710.10">
    <property type="entry name" value="Potassium Channel Kv1.1, Chain A"/>
    <property type="match status" value="1"/>
</dbReference>
<evidence type="ECO:0000313" key="6">
    <source>
        <dbReference type="RefSeq" id="XP_008293548.1"/>
    </source>
</evidence>
<dbReference type="InterPro" id="IPR055445">
    <property type="entry name" value="ARM_ARMC5"/>
</dbReference>
<protein>
    <submittedName>
        <fullName evidence="4">Armadillo repeat containing 5</fullName>
    </submittedName>
    <submittedName>
        <fullName evidence="6">Armadillo repeat-containing protein 5</fullName>
    </submittedName>
</protein>
<evidence type="ECO:0000259" key="3">
    <source>
        <dbReference type="PROSITE" id="PS50097"/>
    </source>
</evidence>
<feature type="region of interest" description="Disordered" evidence="2">
    <location>
        <begin position="1"/>
        <end position="62"/>
    </location>
</feature>